<keyword evidence="2" id="KW-0012">Acyltransferase</keyword>
<keyword evidence="5" id="KW-1185">Reference proteome</keyword>
<comment type="caution">
    <text evidence="4">The sequence shown here is derived from an EMBL/GenBank/DDBJ whole genome shotgun (WGS) entry which is preliminary data.</text>
</comment>
<dbReference type="PANTHER" id="PTHR42919">
    <property type="entry name" value="N-ALPHA-ACETYLTRANSFERASE"/>
    <property type="match status" value="1"/>
</dbReference>
<reference evidence="4 5" key="1">
    <citation type="submission" date="2016-07" db="EMBL/GenBank/DDBJ databases">
        <authorList>
            <person name="Townsley L."/>
            <person name="Shank E.A."/>
        </authorList>
    </citation>
    <scope>NUCLEOTIDE SEQUENCE [LARGE SCALE GENOMIC DNA]</scope>
    <source>
        <strain evidence="4 5">CH01</strain>
    </source>
</reference>
<evidence type="ECO:0000256" key="1">
    <source>
        <dbReference type="ARBA" id="ARBA00022679"/>
    </source>
</evidence>
<dbReference type="InterPro" id="IPR016181">
    <property type="entry name" value="Acyl_CoA_acyltransferase"/>
</dbReference>
<dbReference type="RefSeq" id="WP_069032824.1">
    <property type="nucleotide sequence ID" value="NZ_MDKC01000004.1"/>
</dbReference>
<evidence type="ECO:0000313" key="5">
    <source>
        <dbReference type="Proteomes" id="UP000094580"/>
    </source>
</evidence>
<proteinExistence type="predicted"/>
<feature type="domain" description="N-acetyltransferase" evidence="3">
    <location>
        <begin position="6"/>
        <end position="168"/>
    </location>
</feature>
<dbReference type="Gene3D" id="3.40.630.30">
    <property type="match status" value="1"/>
</dbReference>
<evidence type="ECO:0000256" key="2">
    <source>
        <dbReference type="ARBA" id="ARBA00023315"/>
    </source>
</evidence>
<sequence length="177" mass="19978">MSSNRLIIRESQPNEIDKIKKVLIDAYEQYAAILSKEQWENYKNSIIDATDNSHTKTKLVATVDNVLLGACFIYDSAEKAYGLPELEINYPIIRLIGVSPKARGLGIATELIKASCNLSLEWGSERIVLHTSDMMESAIKLYEKIGFKRAKQYEFMNGNILVKSYELNIKDTAILAN</sequence>
<gene>
    <name evidence="4" type="ORF">BED47_17030</name>
</gene>
<dbReference type="Proteomes" id="UP000094580">
    <property type="component" value="Unassembled WGS sequence"/>
</dbReference>
<accession>A0ABX2ZSW6</accession>
<dbReference type="EMBL" id="MDKC01000004">
    <property type="protein sequence ID" value="ODG92885.1"/>
    <property type="molecule type" value="Genomic_DNA"/>
</dbReference>
<dbReference type="Pfam" id="PF00583">
    <property type="entry name" value="Acetyltransf_1"/>
    <property type="match status" value="1"/>
</dbReference>
<organism evidence="4 5">
    <name type="scientific">Gottfriedia luciferensis</name>
    <dbReference type="NCBI Taxonomy" id="178774"/>
    <lineage>
        <taxon>Bacteria</taxon>
        <taxon>Bacillati</taxon>
        <taxon>Bacillota</taxon>
        <taxon>Bacilli</taxon>
        <taxon>Bacillales</taxon>
        <taxon>Bacillaceae</taxon>
        <taxon>Gottfriedia</taxon>
    </lineage>
</organism>
<evidence type="ECO:0000313" key="4">
    <source>
        <dbReference type="EMBL" id="ODG92885.1"/>
    </source>
</evidence>
<dbReference type="PANTHER" id="PTHR42919:SF8">
    <property type="entry name" value="N-ALPHA-ACETYLTRANSFERASE 50"/>
    <property type="match status" value="1"/>
</dbReference>
<evidence type="ECO:0000259" key="3">
    <source>
        <dbReference type="PROSITE" id="PS51186"/>
    </source>
</evidence>
<keyword evidence="1" id="KW-0808">Transferase</keyword>
<protein>
    <recommendedName>
        <fullName evidence="3">N-acetyltransferase domain-containing protein</fullName>
    </recommendedName>
</protein>
<dbReference type="SUPFAM" id="SSF55729">
    <property type="entry name" value="Acyl-CoA N-acyltransferases (Nat)"/>
    <property type="match status" value="1"/>
</dbReference>
<dbReference type="InterPro" id="IPR051556">
    <property type="entry name" value="N-term/lysine_N-AcTrnsfr"/>
</dbReference>
<name>A0ABX2ZSW6_9BACI</name>
<dbReference type="CDD" id="cd04301">
    <property type="entry name" value="NAT_SF"/>
    <property type="match status" value="1"/>
</dbReference>
<dbReference type="PROSITE" id="PS51186">
    <property type="entry name" value="GNAT"/>
    <property type="match status" value="1"/>
</dbReference>
<dbReference type="InterPro" id="IPR000182">
    <property type="entry name" value="GNAT_dom"/>
</dbReference>